<keyword evidence="1" id="KW-0812">Transmembrane</keyword>
<name>A0A8S4RB82_9NEOP</name>
<feature type="transmembrane region" description="Helical" evidence="1">
    <location>
        <begin position="99"/>
        <end position="118"/>
    </location>
</feature>
<feature type="transmembrane region" description="Helical" evidence="1">
    <location>
        <begin position="181"/>
        <end position="202"/>
    </location>
</feature>
<dbReference type="Proteomes" id="UP000838756">
    <property type="component" value="Unassembled WGS sequence"/>
</dbReference>
<dbReference type="InterPro" id="IPR032751">
    <property type="entry name" value="Fuseless"/>
</dbReference>
<feature type="transmembrane region" description="Helical" evidence="1">
    <location>
        <begin position="20"/>
        <end position="41"/>
    </location>
</feature>
<evidence type="ECO:0000313" key="3">
    <source>
        <dbReference type="Proteomes" id="UP000838756"/>
    </source>
</evidence>
<comment type="caution">
    <text evidence="2">The sequence shown here is derived from an EMBL/GenBank/DDBJ whole genome shotgun (WGS) entry which is preliminary data.</text>
</comment>
<sequence>MRGSTILIVESFGGPRTEAILEIVDILFTTAIAGPLIITYWKATWTLMDLYIYPEDQLLSAVWTTAFGIVFGLLLYLLQDIVKTKLQPDVGKAKYFILTRLYTFFAAIVNVAACKGVWNLLEYVLEDAQSIMFSTVASTLAVMALRTLRNVNSAPFCITVDTAEDYFEAPTFYKTSSRETALYILDCVFSVTVVGSLVVFVWRGSWALLDIFLYPDNLVKSCWTSLVSDSILMT</sequence>
<reference evidence="2" key="1">
    <citation type="submission" date="2022-03" db="EMBL/GenBank/DDBJ databases">
        <authorList>
            <person name="Lindestad O."/>
        </authorList>
    </citation>
    <scope>NUCLEOTIDE SEQUENCE</scope>
</reference>
<protein>
    <submittedName>
        <fullName evidence="2">Jg5305 protein</fullName>
    </submittedName>
</protein>
<evidence type="ECO:0000313" key="2">
    <source>
        <dbReference type="EMBL" id="CAH2232680.1"/>
    </source>
</evidence>
<keyword evidence="1" id="KW-0472">Membrane</keyword>
<keyword evidence="1" id="KW-1133">Transmembrane helix</keyword>
<feature type="transmembrane region" description="Helical" evidence="1">
    <location>
        <begin position="130"/>
        <end position="148"/>
    </location>
</feature>
<dbReference type="AlphaFoldDB" id="A0A8S4RB82"/>
<accession>A0A8S4RB82</accession>
<dbReference type="PANTHER" id="PTHR35270">
    <property type="entry name" value="FUSELESS, ISOFORM A"/>
    <property type="match status" value="1"/>
</dbReference>
<dbReference type="Pfam" id="PF15993">
    <property type="entry name" value="Fuseless"/>
    <property type="match status" value="1"/>
</dbReference>
<feature type="transmembrane region" description="Helical" evidence="1">
    <location>
        <begin position="61"/>
        <end position="78"/>
    </location>
</feature>
<dbReference type="EMBL" id="CAKXAJ010024914">
    <property type="protein sequence ID" value="CAH2232680.1"/>
    <property type="molecule type" value="Genomic_DNA"/>
</dbReference>
<organism evidence="2 3">
    <name type="scientific">Pararge aegeria aegeria</name>
    <dbReference type="NCBI Taxonomy" id="348720"/>
    <lineage>
        <taxon>Eukaryota</taxon>
        <taxon>Metazoa</taxon>
        <taxon>Ecdysozoa</taxon>
        <taxon>Arthropoda</taxon>
        <taxon>Hexapoda</taxon>
        <taxon>Insecta</taxon>
        <taxon>Pterygota</taxon>
        <taxon>Neoptera</taxon>
        <taxon>Endopterygota</taxon>
        <taxon>Lepidoptera</taxon>
        <taxon>Glossata</taxon>
        <taxon>Ditrysia</taxon>
        <taxon>Papilionoidea</taxon>
        <taxon>Nymphalidae</taxon>
        <taxon>Satyrinae</taxon>
        <taxon>Satyrini</taxon>
        <taxon>Parargina</taxon>
        <taxon>Pararge</taxon>
    </lineage>
</organism>
<dbReference type="OrthoDB" id="45313at2759"/>
<gene>
    <name evidence="2" type="primary">jg5305</name>
    <name evidence="2" type="ORF">PAEG_LOCUS10900</name>
</gene>
<proteinExistence type="predicted"/>
<evidence type="ECO:0000256" key="1">
    <source>
        <dbReference type="SAM" id="Phobius"/>
    </source>
</evidence>
<dbReference type="PANTHER" id="PTHR35270:SF2">
    <property type="entry name" value="FUSELESS, ISOFORM A"/>
    <property type="match status" value="1"/>
</dbReference>
<keyword evidence="3" id="KW-1185">Reference proteome</keyword>